<dbReference type="EMBL" id="FMJC01000002">
    <property type="protein sequence ID" value="SCM72378.1"/>
    <property type="molecule type" value="Genomic_DNA"/>
</dbReference>
<dbReference type="AlphaFoldDB" id="A0A212L4C6"/>
<protein>
    <submittedName>
        <fullName evidence="1">Uncharacterized protein</fullName>
    </submittedName>
</protein>
<organism evidence="1">
    <name type="scientific">uncultured Desulfovibrio sp</name>
    <dbReference type="NCBI Taxonomy" id="167968"/>
    <lineage>
        <taxon>Bacteria</taxon>
        <taxon>Pseudomonadati</taxon>
        <taxon>Thermodesulfobacteriota</taxon>
        <taxon>Desulfovibrionia</taxon>
        <taxon>Desulfovibrionales</taxon>
        <taxon>Desulfovibrionaceae</taxon>
        <taxon>Desulfovibrio</taxon>
        <taxon>environmental samples</taxon>
    </lineage>
</organism>
<reference evidence="1" key="1">
    <citation type="submission" date="2016-08" db="EMBL/GenBank/DDBJ databases">
        <authorList>
            <person name="Seilhamer J.J."/>
        </authorList>
    </citation>
    <scope>NUCLEOTIDE SEQUENCE</scope>
    <source>
        <strain evidence="1">86-1</strain>
    </source>
</reference>
<proteinExistence type="predicted"/>
<gene>
    <name evidence="1" type="ORF">KL86DES1_20570</name>
</gene>
<evidence type="ECO:0000313" key="1">
    <source>
        <dbReference type="EMBL" id="SCM72378.1"/>
    </source>
</evidence>
<accession>A0A212L4C6</accession>
<name>A0A212L4C6_9BACT</name>
<sequence>MVPLAWFSFSLAKKHTRFFLRKKIKRVFFSYKFCLYLEILICRVYDKLHLKSVLFV</sequence>